<dbReference type="FunFam" id="3.30.420.40:FF:000071">
    <property type="entry name" value="Molecular chaperone DnaK"/>
    <property type="match status" value="1"/>
</dbReference>
<keyword evidence="6" id="KW-1185">Reference proteome</keyword>
<organism evidence="5 6">
    <name type="scientific">Haliovirga abyssi</name>
    <dbReference type="NCBI Taxonomy" id="2996794"/>
    <lineage>
        <taxon>Bacteria</taxon>
        <taxon>Fusobacteriati</taxon>
        <taxon>Fusobacteriota</taxon>
        <taxon>Fusobacteriia</taxon>
        <taxon>Fusobacteriales</taxon>
        <taxon>Haliovirgaceae</taxon>
        <taxon>Haliovirga</taxon>
    </lineage>
</organism>
<evidence type="ECO:0000313" key="6">
    <source>
        <dbReference type="Proteomes" id="UP001321582"/>
    </source>
</evidence>
<sequence>MIGIDLGTVNSLVAYIGEDNKPKIISTERGEKFTPSVVYFKNSLEVLIGELAKSQMYLYPERTIRFVKRDIGKEIDYTIFDRKFNPAEISALILRKLMKISDEYFGKKKEAIITVPAYFDDNQRFYTINAAKLAGIEKVHLLNEPDAAAIAYGIFNDNTNLMVLDIGGGTFDISLMNIKDGVFKVIGNGGDTNFGGLDFDNAISDYILKTVQETQNIDLSKDPIAMQQILIHSEKAKLDLSTVDETNIMIPYISQNDNGPIHINITITKDIFYKLTENLFKKFEKLIEETLLENKIEDNWLNKIIFVGGTSRIKKFKDIIKNKFPTVEIKQDINPEDVVAEGAAIKAGILSGKLKDVEFKDILSHSYGIINDEGEFVEILNKGREYPTVESKLFTNSFDEQDEIILEIRQKIAEEIISLGSFKFKSTKKWKKNESNIEVVFNVDINGVLNVTAIDIDTHQSEELIIENALYGNRENETQVRRGKEIIVK</sequence>
<dbReference type="PRINTS" id="PR00301">
    <property type="entry name" value="HEATSHOCK70"/>
</dbReference>
<reference evidence="5 6" key="1">
    <citation type="submission" date="2022-11" db="EMBL/GenBank/DDBJ databases">
        <title>Haliovirga abyssi gen. nov., sp. nov., a mesophilic fermentative bacterium isolated from the Iheya North hydrothermal field and the proposal of Haliovirgaceae fam. nov.</title>
        <authorList>
            <person name="Miyazaki U."/>
            <person name="Tame A."/>
            <person name="Miyazaki J."/>
            <person name="Takai K."/>
            <person name="Sawayama S."/>
            <person name="Kitajima M."/>
            <person name="Okamoto A."/>
            <person name="Nakagawa S."/>
        </authorList>
    </citation>
    <scope>NUCLEOTIDE SEQUENCE [LARGE SCALE GENOMIC DNA]</scope>
    <source>
        <strain evidence="5 6">IC12</strain>
    </source>
</reference>
<proteinExistence type="inferred from homology"/>
<evidence type="ECO:0000256" key="3">
    <source>
        <dbReference type="ARBA" id="ARBA00022840"/>
    </source>
</evidence>
<dbReference type="GO" id="GO:0005524">
    <property type="term" value="F:ATP binding"/>
    <property type="evidence" value="ECO:0007669"/>
    <property type="project" value="UniProtKB-KW"/>
</dbReference>
<dbReference type="InterPro" id="IPR029047">
    <property type="entry name" value="HSP70_peptide-bd_sf"/>
</dbReference>
<protein>
    <submittedName>
        <fullName evidence="5">Chaperone protein DnaK</fullName>
    </submittedName>
</protein>
<keyword evidence="2" id="KW-0547">Nucleotide-binding</keyword>
<dbReference type="RefSeq" id="WP_307904588.1">
    <property type="nucleotide sequence ID" value="NZ_AP027059.1"/>
</dbReference>
<dbReference type="InterPro" id="IPR043129">
    <property type="entry name" value="ATPase_NBD"/>
</dbReference>
<dbReference type="FunFam" id="3.90.640.10:FF:000003">
    <property type="entry name" value="Molecular chaperone DnaK"/>
    <property type="match status" value="1"/>
</dbReference>
<dbReference type="InterPro" id="IPR013126">
    <property type="entry name" value="Hsp_70_fam"/>
</dbReference>
<dbReference type="Proteomes" id="UP001321582">
    <property type="component" value="Chromosome"/>
</dbReference>
<comment type="similarity">
    <text evidence="1">Belongs to the heat shock protein 70 family.</text>
</comment>
<dbReference type="SUPFAM" id="SSF100920">
    <property type="entry name" value="Heat shock protein 70kD (HSP70), peptide-binding domain"/>
    <property type="match status" value="1"/>
</dbReference>
<evidence type="ECO:0000256" key="4">
    <source>
        <dbReference type="ARBA" id="ARBA00023186"/>
    </source>
</evidence>
<dbReference type="SUPFAM" id="SSF53067">
    <property type="entry name" value="Actin-like ATPase domain"/>
    <property type="match status" value="2"/>
</dbReference>
<dbReference type="PANTHER" id="PTHR19375">
    <property type="entry name" value="HEAT SHOCK PROTEIN 70KDA"/>
    <property type="match status" value="1"/>
</dbReference>
<dbReference type="Gene3D" id="3.90.640.10">
    <property type="entry name" value="Actin, Chain A, domain 4"/>
    <property type="match status" value="1"/>
</dbReference>
<dbReference type="GO" id="GO:0140662">
    <property type="term" value="F:ATP-dependent protein folding chaperone"/>
    <property type="evidence" value="ECO:0007669"/>
    <property type="project" value="InterPro"/>
</dbReference>
<evidence type="ECO:0000313" key="5">
    <source>
        <dbReference type="EMBL" id="BDU49639.1"/>
    </source>
</evidence>
<gene>
    <name evidence="5" type="primary">dnaK_1</name>
    <name evidence="5" type="ORF">HLVA_02080</name>
</gene>
<dbReference type="Gene3D" id="3.30.420.40">
    <property type="match status" value="2"/>
</dbReference>
<dbReference type="PROSITE" id="PS00329">
    <property type="entry name" value="HSP70_2"/>
    <property type="match status" value="1"/>
</dbReference>
<evidence type="ECO:0000256" key="1">
    <source>
        <dbReference type="ARBA" id="ARBA00007381"/>
    </source>
</evidence>
<dbReference type="Pfam" id="PF00012">
    <property type="entry name" value="HSP70"/>
    <property type="match status" value="1"/>
</dbReference>
<dbReference type="InterPro" id="IPR018181">
    <property type="entry name" value="Heat_shock_70_CS"/>
</dbReference>
<accession>A0AAU9D0Z5</accession>
<dbReference type="AlphaFoldDB" id="A0AAU9D0Z5"/>
<dbReference type="EMBL" id="AP027059">
    <property type="protein sequence ID" value="BDU49639.1"/>
    <property type="molecule type" value="Genomic_DNA"/>
</dbReference>
<evidence type="ECO:0000256" key="2">
    <source>
        <dbReference type="ARBA" id="ARBA00022741"/>
    </source>
</evidence>
<keyword evidence="3" id="KW-0067">ATP-binding</keyword>
<dbReference type="KEGG" id="haby:HLVA_02080"/>
<keyword evidence="4" id="KW-0143">Chaperone</keyword>
<dbReference type="Gene3D" id="2.60.34.10">
    <property type="entry name" value="Substrate Binding Domain Of DNAk, Chain A, domain 1"/>
    <property type="match status" value="1"/>
</dbReference>
<name>A0AAU9D0Z5_9FUSO</name>